<evidence type="ECO:0000313" key="9">
    <source>
        <dbReference type="Proteomes" id="UP000216446"/>
    </source>
</evidence>
<dbReference type="InterPro" id="IPR026444">
    <property type="entry name" value="Secre_tail"/>
</dbReference>
<dbReference type="PRINTS" id="PR00739">
    <property type="entry name" value="GLHYDRLASE26"/>
</dbReference>
<dbReference type="RefSeq" id="WP_094551845.1">
    <property type="nucleotide sequence ID" value="NZ_MQWB01000011.1"/>
</dbReference>
<reference evidence="8 9" key="1">
    <citation type="submission" date="2016-11" db="EMBL/GenBank/DDBJ databases">
        <title>Study of marine rhodopsin-containing bacteria.</title>
        <authorList>
            <person name="Yoshizawa S."/>
            <person name="Kumagai Y."/>
            <person name="Kogure K."/>
        </authorList>
    </citation>
    <scope>NUCLEOTIDE SEQUENCE [LARGE SCALE GENOMIC DNA]</scope>
    <source>
        <strain evidence="8 9">SG-29</strain>
    </source>
</reference>
<dbReference type="SUPFAM" id="SSF49785">
    <property type="entry name" value="Galactose-binding domain-like"/>
    <property type="match status" value="1"/>
</dbReference>
<keyword evidence="5" id="KW-0732">Signal</keyword>
<feature type="signal peptide" evidence="5">
    <location>
        <begin position="1"/>
        <end position="27"/>
    </location>
</feature>
<evidence type="ECO:0000256" key="4">
    <source>
        <dbReference type="PROSITE-ProRule" id="PRU01100"/>
    </source>
</evidence>
<dbReference type="NCBIfam" id="TIGR04183">
    <property type="entry name" value="Por_Secre_tail"/>
    <property type="match status" value="1"/>
</dbReference>
<proteinExistence type="inferred from homology"/>
<dbReference type="PANTHER" id="PTHR40079">
    <property type="entry name" value="MANNAN ENDO-1,4-BETA-MANNOSIDASE E-RELATED"/>
    <property type="match status" value="1"/>
</dbReference>
<comment type="similarity">
    <text evidence="1 4">Belongs to the glycosyl hydrolase 26 family.</text>
</comment>
<dbReference type="PROSITE" id="PS51764">
    <property type="entry name" value="GH26"/>
    <property type="match status" value="1"/>
</dbReference>
<keyword evidence="9" id="KW-1185">Reference proteome</keyword>
<dbReference type="PROSITE" id="PS51175">
    <property type="entry name" value="CBM6"/>
    <property type="match status" value="1"/>
</dbReference>
<feature type="domain" description="GH26" evidence="7">
    <location>
        <begin position="163"/>
        <end position="471"/>
    </location>
</feature>
<dbReference type="AlphaFoldDB" id="A0A259TUB4"/>
<keyword evidence="2 4" id="KW-0378">Hydrolase</keyword>
<evidence type="ECO:0008006" key="10">
    <source>
        <dbReference type="Google" id="ProtNLM"/>
    </source>
</evidence>
<dbReference type="GO" id="GO:0030246">
    <property type="term" value="F:carbohydrate binding"/>
    <property type="evidence" value="ECO:0007669"/>
    <property type="project" value="InterPro"/>
</dbReference>
<evidence type="ECO:0000259" key="7">
    <source>
        <dbReference type="PROSITE" id="PS51764"/>
    </source>
</evidence>
<feature type="active site" description="Proton donor" evidence="4">
    <location>
        <position position="328"/>
    </location>
</feature>
<evidence type="ECO:0000256" key="5">
    <source>
        <dbReference type="SAM" id="SignalP"/>
    </source>
</evidence>
<dbReference type="Proteomes" id="UP000216446">
    <property type="component" value="Unassembled WGS sequence"/>
</dbReference>
<dbReference type="Gene3D" id="2.60.120.260">
    <property type="entry name" value="Galactose-binding domain-like"/>
    <property type="match status" value="1"/>
</dbReference>
<evidence type="ECO:0000256" key="2">
    <source>
        <dbReference type="ARBA" id="ARBA00022801"/>
    </source>
</evidence>
<dbReference type="Pfam" id="PF16990">
    <property type="entry name" value="CBM_35"/>
    <property type="match status" value="1"/>
</dbReference>
<dbReference type="OrthoDB" id="9816550at2"/>
<accession>A0A259TUB4</accession>
<dbReference type="InterPro" id="IPR000805">
    <property type="entry name" value="Glyco_hydro_26"/>
</dbReference>
<gene>
    <name evidence="8" type="ORF">BSZ36_17985</name>
</gene>
<evidence type="ECO:0000313" key="8">
    <source>
        <dbReference type="EMBL" id="OZC01333.1"/>
    </source>
</evidence>
<dbReference type="InterPro" id="IPR008979">
    <property type="entry name" value="Galactose-bd-like_sf"/>
</dbReference>
<protein>
    <recommendedName>
        <fullName evidence="10">GH26 domain-containing protein</fullName>
    </recommendedName>
</protein>
<comment type="caution">
    <text evidence="8">The sequence shown here is derived from an EMBL/GenBank/DDBJ whole genome shotgun (WGS) entry which is preliminary data.</text>
</comment>
<evidence type="ECO:0000256" key="1">
    <source>
        <dbReference type="ARBA" id="ARBA00007754"/>
    </source>
</evidence>
<name>A0A259TUB4_9BACT</name>
<dbReference type="InterPro" id="IPR005084">
    <property type="entry name" value="CBM6"/>
</dbReference>
<dbReference type="InterPro" id="IPR017853">
    <property type="entry name" value="GH"/>
</dbReference>
<evidence type="ECO:0000256" key="3">
    <source>
        <dbReference type="ARBA" id="ARBA00023295"/>
    </source>
</evidence>
<dbReference type="SUPFAM" id="SSF51445">
    <property type="entry name" value="(Trans)glycosidases"/>
    <property type="match status" value="1"/>
</dbReference>
<evidence type="ECO:0000259" key="6">
    <source>
        <dbReference type="PROSITE" id="PS51175"/>
    </source>
</evidence>
<feature type="active site" description="Nucleophile" evidence="4">
    <location>
        <position position="423"/>
    </location>
</feature>
<feature type="domain" description="CBM6" evidence="6">
    <location>
        <begin position="27"/>
        <end position="133"/>
    </location>
</feature>
<dbReference type="InParanoid" id="A0A259TUB4"/>
<organism evidence="8 9">
    <name type="scientific">Rubricoccus marinus</name>
    <dbReference type="NCBI Taxonomy" id="716817"/>
    <lineage>
        <taxon>Bacteria</taxon>
        <taxon>Pseudomonadati</taxon>
        <taxon>Rhodothermota</taxon>
        <taxon>Rhodothermia</taxon>
        <taxon>Rhodothermales</taxon>
        <taxon>Rubricoccaceae</taxon>
        <taxon>Rubricoccus</taxon>
    </lineage>
</organism>
<feature type="chain" id="PRO_5013102258" description="GH26 domain-containing protein" evidence="5">
    <location>
        <begin position="28"/>
        <end position="575"/>
    </location>
</feature>
<dbReference type="GO" id="GO:0006080">
    <property type="term" value="P:substituted mannan metabolic process"/>
    <property type="evidence" value="ECO:0007669"/>
    <property type="project" value="InterPro"/>
</dbReference>
<sequence>MLRTATLRTATLLAVLLLASGASRAQALFEAEDAALVGNAAVATERAGYSGTGYVTGIVQPGDSLRFTVDASGDFVQIRLAVAANARFASYTVQVDDQTPISTNVPVTGAFREIVVAERRLSPGSHTITVHGSFEVDYLTFAPVSYPGPAVPPPVLSDPDASPSARALFAFLLDEYGEHILSAQQDIYSGSPRTAEIDYVTSVTGKVPAIGGFDLIDYSPSRIQFGGAPRDWSEEWIGWAQTDADGKEGIVNLMWHWNAPTDLYNTADQPWYRGFYTEATSFDFADALAEGPGGANYDLLLRDIDAIAVQLQKFEDADIPVLWRPLHEAAGGFFWWGAQSGADYVELWRLVYDRLTDVHDLHNLIWVWTYEPASDPLAWYPGDDYVDVVGRDFYSDDPETLITSQWELLQDAFGANKLVSLTESGTLPDMDDSADRGIWWSWFNVWNGFERDIPADRLTRIYTSEVVLTRDELPDWRDYTLATASEPTPEAQIPLALYPNPTSGATTLTLTLAATVDVTVDVFDLTGRLVSRQRLGVQPAGALQAAVTAPTASGTYLVRVAAGDRVSHGRLVVTR</sequence>
<keyword evidence="3 4" id="KW-0326">Glycosidase</keyword>
<dbReference type="PANTHER" id="PTHR40079:SF4">
    <property type="entry name" value="GH26 DOMAIN-CONTAINING PROTEIN-RELATED"/>
    <property type="match status" value="1"/>
</dbReference>
<dbReference type="Pfam" id="PF02156">
    <property type="entry name" value="Glyco_hydro_26"/>
    <property type="match status" value="1"/>
</dbReference>
<dbReference type="EMBL" id="MQWB01000011">
    <property type="protein sequence ID" value="OZC01333.1"/>
    <property type="molecule type" value="Genomic_DNA"/>
</dbReference>
<dbReference type="InterPro" id="IPR022790">
    <property type="entry name" value="GH26_dom"/>
</dbReference>
<dbReference type="GO" id="GO:0016985">
    <property type="term" value="F:mannan endo-1,4-beta-mannosidase activity"/>
    <property type="evidence" value="ECO:0007669"/>
    <property type="project" value="InterPro"/>
</dbReference>
<dbReference type="Gene3D" id="3.20.20.80">
    <property type="entry name" value="Glycosidases"/>
    <property type="match status" value="1"/>
</dbReference>
<dbReference type="Pfam" id="PF18962">
    <property type="entry name" value="Por_Secre_tail"/>
    <property type="match status" value="1"/>
</dbReference>